<evidence type="ECO:0000256" key="6">
    <source>
        <dbReference type="ARBA" id="ARBA00023136"/>
    </source>
</evidence>
<dbReference type="Pfam" id="PF00593">
    <property type="entry name" value="TonB_dep_Rec_b-barrel"/>
    <property type="match status" value="1"/>
</dbReference>
<evidence type="ECO:0000313" key="12">
    <source>
        <dbReference type="EMBL" id="MBO0936995.1"/>
    </source>
</evidence>
<dbReference type="InterPro" id="IPR037066">
    <property type="entry name" value="Plug_dom_sf"/>
</dbReference>
<dbReference type="Gene3D" id="2.60.40.1120">
    <property type="entry name" value="Carboxypeptidase-like, regulatory domain"/>
    <property type="match status" value="1"/>
</dbReference>
<keyword evidence="13" id="KW-1185">Reference proteome</keyword>
<dbReference type="InterPro" id="IPR023996">
    <property type="entry name" value="TonB-dep_OMP_SusC/RagA"/>
</dbReference>
<dbReference type="Pfam" id="PF07715">
    <property type="entry name" value="Plug"/>
    <property type="match status" value="1"/>
</dbReference>
<evidence type="ECO:0000256" key="1">
    <source>
        <dbReference type="ARBA" id="ARBA00004571"/>
    </source>
</evidence>
<dbReference type="Gene3D" id="2.170.130.10">
    <property type="entry name" value="TonB-dependent receptor, plug domain"/>
    <property type="match status" value="1"/>
</dbReference>
<keyword evidence="7 8" id="KW-0998">Cell outer membrane</keyword>
<keyword evidence="12" id="KW-0675">Receptor</keyword>
<evidence type="ECO:0000256" key="4">
    <source>
        <dbReference type="ARBA" id="ARBA00022692"/>
    </source>
</evidence>
<evidence type="ECO:0000256" key="9">
    <source>
        <dbReference type="RuleBase" id="RU003357"/>
    </source>
</evidence>
<dbReference type="InterPro" id="IPR012910">
    <property type="entry name" value="Plug_dom"/>
</dbReference>
<sequence>MQTKQYLVPLALLGLVVLRPVSLSATPRPDPLGRMYQQADIPIKGRITDEGGLGLAGVTVSIKGTTRGTTTNANGEYTLNAPETATLIYSFVGYASQEIAVGNRSTIDVQLLPDTRTLNEVQVVSVGYGEQKRRDVTGAIGSVDIRTIQNVPIQTADQALQGRIAGVDVQSNSGVPGNGVKVNVRGTGTINNSDPLYVIDGFYPGSINNINPNDIASIDVLKDASATAIYGVLGANGVVIVTTKRAKAGKPTITLDSYYGSQSAIKFLPLLGTRDFATVSNNAKDNGTADNNSSAWLSGRPGNILQVGSERVPSLANLDNLPLYDAYDSTRRGQRIDTDWQRAVYRAAPLRNINLTVAGGSENARILASVGYLKQDGIVQGSDFERISARINGDVTYKRLKIGSTIYFAQENRLQNIGGTSGTTASITKASPALAIYNLNPKYTLGFNGNERSRDGQDAGNPLRDLIINDNRNLAYTGYGTAFLEYEFIPGLKYRLNTGVNLYLGTTTNYNPVYYSSSYDFRAPGQNSLYQNDYRSVGWLVENTVSYEKRIDKHYFTVLGGYVARSENRTYFEAQKLGFPDGDRIRVADAGGTVTLYNGNNGQTRQVGLLGRINYEYNDRYLLTVNVRRDGSSRFARDYRYGVFPSASLGWRVSEEPFMKNRIPALSELKLRAGWGQIGNQNIGDYRYQQTININARYLFGQNYVSGGGTVSDAATANLKWETTAQTNVGLDFGFFSNRLSGSIDLYDKVTSDILLQAPIEASTGIDGRPTLNVGRVKNQGLELAAQYQQNSGGIDWSLGGNISFVNNRVLSLNLNGDQTAFLPGGADNSNSNRFLTRAAVGQPVGVFYGLVVDRIIQNNSDLYYANAADGNSASTYGGGLRPGDIKYKDLNGDGIINDADQTVIGSPIPKFTYGFYGRAGYRGFDVQVQFNGVYGSQIYNAARYWTEGMQRNFNYDANTLNRWVSETNPGNGKVPRANSNDANNGQVSNRYIEDGSFLRLRNLTVGYNFPAAIRSKLGNMSNLRVYATATNLLTFTHYTGYDPEIGSGYRQDPNAGDPSYGSNLNRNIDNANYPVARSFLAGIQLAF</sequence>
<keyword evidence="3 8" id="KW-1134">Transmembrane beta strand</keyword>
<evidence type="ECO:0000256" key="2">
    <source>
        <dbReference type="ARBA" id="ARBA00022448"/>
    </source>
</evidence>
<dbReference type="SUPFAM" id="SSF49464">
    <property type="entry name" value="Carboxypeptidase regulatory domain-like"/>
    <property type="match status" value="1"/>
</dbReference>
<evidence type="ECO:0000256" key="8">
    <source>
        <dbReference type="PROSITE-ProRule" id="PRU01360"/>
    </source>
</evidence>
<keyword evidence="2 8" id="KW-0813">Transport</keyword>
<comment type="caution">
    <text evidence="12">The sequence shown here is derived from an EMBL/GenBank/DDBJ whole genome shotgun (WGS) entry which is preliminary data.</text>
</comment>
<comment type="similarity">
    <text evidence="8 9">Belongs to the TonB-dependent receptor family.</text>
</comment>
<dbReference type="Proteomes" id="UP000664034">
    <property type="component" value="Unassembled WGS sequence"/>
</dbReference>
<reference evidence="12" key="1">
    <citation type="submission" date="2021-03" db="EMBL/GenBank/DDBJ databases">
        <title>Fibrella sp. HMF5335 genome sequencing and assembly.</title>
        <authorList>
            <person name="Kang H."/>
            <person name="Kim H."/>
            <person name="Bae S."/>
            <person name="Joh K."/>
        </authorList>
    </citation>
    <scope>NUCLEOTIDE SEQUENCE</scope>
    <source>
        <strain evidence="12">HMF5335</strain>
    </source>
</reference>
<evidence type="ECO:0000256" key="3">
    <source>
        <dbReference type="ARBA" id="ARBA00022452"/>
    </source>
</evidence>
<dbReference type="NCBIfam" id="TIGR04057">
    <property type="entry name" value="SusC_RagA_signa"/>
    <property type="match status" value="1"/>
</dbReference>
<dbReference type="InterPro" id="IPR039426">
    <property type="entry name" value="TonB-dep_rcpt-like"/>
</dbReference>
<feature type="domain" description="TonB-dependent receptor-like beta-barrel" evidence="10">
    <location>
        <begin position="448"/>
        <end position="1033"/>
    </location>
</feature>
<dbReference type="Gene3D" id="2.40.170.20">
    <property type="entry name" value="TonB-dependent receptor, beta-barrel domain"/>
    <property type="match status" value="1"/>
</dbReference>
<gene>
    <name evidence="12" type="ORF">J2I47_10605</name>
</gene>
<dbReference type="EMBL" id="JAFMYV010000004">
    <property type="protein sequence ID" value="MBO0936995.1"/>
    <property type="molecule type" value="Genomic_DNA"/>
</dbReference>
<dbReference type="GO" id="GO:0009279">
    <property type="term" value="C:cell outer membrane"/>
    <property type="evidence" value="ECO:0007669"/>
    <property type="project" value="UniProtKB-SubCell"/>
</dbReference>
<feature type="domain" description="TonB-dependent receptor plug" evidence="11">
    <location>
        <begin position="133"/>
        <end position="238"/>
    </location>
</feature>
<dbReference type="InterPro" id="IPR008969">
    <property type="entry name" value="CarboxyPept-like_regulatory"/>
</dbReference>
<dbReference type="InterPro" id="IPR036942">
    <property type="entry name" value="Beta-barrel_TonB_sf"/>
</dbReference>
<organism evidence="12 13">
    <name type="scientific">Fibrella rubiginis</name>
    <dbReference type="NCBI Taxonomy" id="2817060"/>
    <lineage>
        <taxon>Bacteria</taxon>
        <taxon>Pseudomonadati</taxon>
        <taxon>Bacteroidota</taxon>
        <taxon>Cytophagia</taxon>
        <taxon>Cytophagales</taxon>
        <taxon>Spirosomataceae</taxon>
        <taxon>Fibrella</taxon>
    </lineage>
</organism>
<dbReference type="InterPro" id="IPR000531">
    <property type="entry name" value="Beta-barrel_TonB"/>
</dbReference>
<comment type="subcellular location">
    <subcellularLocation>
        <location evidence="1 8">Cell outer membrane</location>
        <topology evidence="1 8">Multi-pass membrane protein</topology>
    </subcellularLocation>
</comment>
<protein>
    <submittedName>
        <fullName evidence="12">TonB-dependent receptor</fullName>
    </submittedName>
</protein>
<keyword evidence="5 9" id="KW-0798">TonB box</keyword>
<dbReference type="Pfam" id="PF13715">
    <property type="entry name" value="CarbopepD_reg_2"/>
    <property type="match status" value="1"/>
</dbReference>
<evidence type="ECO:0000256" key="7">
    <source>
        <dbReference type="ARBA" id="ARBA00023237"/>
    </source>
</evidence>
<proteinExistence type="inferred from homology"/>
<dbReference type="AlphaFoldDB" id="A0A939GGE0"/>
<dbReference type="SUPFAM" id="SSF56935">
    <property type="entry name" value="Porins"/>
    <property type="match status" value="1"/>
</dbReference>
<accession>A0A939GGE0</accession>
<keyword evidence="6 8" id="KW-0472">Membrane</keyword>
<keyword evidence="4 8" id="KW-0812">Transmembrane</keyword>
<dbReference type="RefSeq" id="WP_207364550.1">
    <property type="nucleotide sequence ID" value="NZ_JAFMYV010000004.1"/>
</dbReference>
<evidence type="ECO:0000313" key="13">
    <source>
        <dbReference type="Proteomes" id="UP000664034"/>
    </source>
</evidence>
<dbReference type="PROSITE" id="PS52016">
    <property type="entry name" value="TONB_DEPENDENT_REC_3"/>
    <property type="match status" value="1"/>
</dbReference>
<evidence type="ECO:0000259" key="11">
    <source>
        <dbReference type="Pfam" id="PF07715"/>
    </source>
</evidence>
<evidence type="ECO:0000256" key="5">
    <source>
        <dbReference type="ARBA" id="ARBA00023077"/>
    </source>
</evidence>
<dbReference type="InterPro" id="IPR023997">
    <property type="entry name" value="TonB-dep_OMP_SusC/RagA_CS"/>
</dbReference>
<dbReference type="NCBIfam" id="TIGR04056">
    <property type="entry name" value="OMP_RagA_SusC"/>
    <property type="match status" value="1"/>
</dbReference>
<name>A0A939GGE0_9BACT</name>
<evidence type="ECO:0000259" key="10">
    <source>
        <dbReference type="Pfam" id="PF00593"/>
    </source>
</evidence>